<proteinExistence type="predicted"/>
<keyword evidence="4" id="KW-1185">Reference proteome</keyword>
<dbReference type="AlphaFoldDB" id="A0A4R6Z4G9"/>
<sequence length="159" mass="17517">MKGIAKVFVVALGFALSFAAVAAEKLDPALQATTKEKFDDQAAAIRSQMKAGGRWEFVDAGERDTVEKRLDEITALMASSSEVGELPGGDKAKLLEAQEEVNAILTKKDGRRLICQNVAPTGSNRKQKTCTTFAERERERRESQNYLRNEVRQGGLRTN</sequence>
<reference evidence="3 4" key="1">
    <citation type="submission" date="2019-03" db="EMBL/GenBank/DDBJ databases">
        <title>Genomic Encyclopedia of Type Strains, Phase IV (KMG-IV): sequencing the most valuable type-strain genomes for metagenomic binning, comparative biology and taxonomic classification.</title>
        <authorList>
            <person name="Goeker M."/>
        </authorList>
    </citation>
    <scope>NUCLEOTIDE SEQUENCE [LARGE SCALE GENOMIC DNA]</scope>
    <source>
        <strain evidence="3 4">DSM 21667</strain>
    </source>
</reference>
<protein>
    <submittedName>
        <fullName evidence="3">Uncharacterized protein</fullName>
    </submittedName>
</protein>
<evidence type="ECO:0000313" key="3">
    <source>
        <dbReference type="EMBL" id="TDR46560.1"/>
    </source>
</evidence>
<comment type="caution">
    <text evidence="3">The sequence shown here is derived from an EMBL/GenBank/DDBJ whole genome shotgun (WGS) entry which is preliminary data.</text>
</comment>
<feature type="chain" id="PRO_5020296626" evidence="2">
    <location>
        <begin position="23"/>
        <end position="159"/>
    </location>
</feature>
<dbReference type="EMBL" id="SNZH01000003">
    <property type="protein sequence ID" value="TDR46560.1"/>
    <property type="molecule type" value="Genomic_DNA"/>
</dbReference>
<name>A0A4R6Z4G9_9GAMM</name>
<organism evidence="3 4">
    <name type="scientific">Tahibacter aquaticus</name>
    <dbReference type="NCBI Taxonomy" id="520092"/>
    <lineage>
        <taxon>Bacteria</taxon>
        <taxon>Pseudomonadati</taxon>
        <taxon>Pseudomonadota</taxon>
        <taxon>Gammaproteobacteria</taxon>
        <taxon>Lysobacterales</taxon>
        <taxon>Rhodanobacteraceae</taxon>
        <taxon>Tahibacter</taxon>
    </lineage>
</organism>
<keyword evidence="2" id="KW-0732">Signal</keyword>
<feature type="compositionally biased region" description="Polar residues" evidence="1">
    <location>
        <begin position="118"/>
        <end position="132"/>
    </location>
</feature>
<dbReference type="RefSeq" id="WP_133817701.1">
    <property type="nucleotide sequence ID" value="NZ_SNZH01000003.1"/>
</dbReference>
<feature type="signal peptide" evidence="2">
    <location>
        <begin position="1"/>
        <end position="22"/>
    </location>
</feature>
<gene>
    <name evidence="3" type="ORF">DFR29_10392</name>
</gene>
<evidence type="ECO:0000313" key="4">
    <source>
        <dbReference type="Proteomes" id="UP000295293"/>
    </source>
</evidence>
<dbReference type="OrthoDB" id="5956489at2"/>
<evidence type="ECO:0000256" key="1">
    <source>
        <dbReference type="SAM" id="MobiDB-lite"/>
    </source>
</evidence>
<accession>A0A4R6Z4G9</accession>
<feature type="region of interest" description="Disordered" evidence="1">
    <location>
        <begin position="118"/>
        <end position="159"/>
    </location>
</feature>
<evidence type="ECO:0000256" key="2">
    <source>
        <dbReference type="SAM" id="SignalP"/>
    </source>
</evidence>
<dbReference type="Proteomes" id="UP000295293">
    <property type="component" value="Unassembled WGS sequence"/>
</dbReference>
<feature type="compositionally biased region" description="Basic and acidic residues" evidence="1">
    <location>
        <begin position="134"/>
        <end position="143"/>
    </location>
</feature>